<evidence type="ECO:0000256" key="3">
    <source>
        <dbReference type="ARBA" id="ARBA00022729"/>
    </source>
</evidence>
<keyword evidence="7" id="KW-1185">Reference proteome</keyword>
<dbReference type="PANTHER" id="PTHR14905">
    <property type="entry name" value="NG37"/>
    <property type="match status" value="1"/>
</dbReference>
<evidence type="ECO:0000313" key="7">
    <source>
        <dbReference type="Proteomes" id="UP001652741"/>
    </source>
</evidence>
<proteinExistence type="predicted"/>
<keyword evidence="3 4" id="KW-0732">Signal</keyword>
<dbReference type="RefSeq" id="XP_045578575.1">
    <property type="nucleotide sequence ID" value="XM_045722619.1"/>
</dbReference>
<accession>A0ABM3F5J1</accession>
<dbReference type="Pfam" id="PF25107">
    <property type="entry name" value="VWA7_N"/>
    <property type="match status" value="1"/>
</dbReference>
<dbReference type="InterPro" id="IPR056862">
    <property type="entry name" value="VWA7_N"/>
</dbReference>
<evidence type="ECO:0000259" key="5">
    <source>
        <dbReference type="Pfam" id="PF25106"/>
    </source>
</evidence>
<reference evidence="8" key="1">
    <citation type="submission" date="2025-08" db="UniProtKB">
        <authorList>
            <consortium name="RefSeq"/>
        </authorList>
    </citation>
    <scope>IDENTIFICATION</scope>
</reference>
<dbReference type="InterPro" id="IPR052577">
    <property type="entry name" value="VWA7"/>
</dbReference>
<dbReference type="GeneID" id="123744171"/>
<evidence type="ECO:0000313" key="8">
    <source>
        <dbReference type="RefSeq" id="XP_045578575.1"/>
    </source>
</evidence>
<feature type="domain" description="Hemicentin-1-like von Willebrand factor A" evidence="5">
    <location>
        <begin position="308"/>
        <end position="355"/>
    </location>
</feature>
<evidence type="ECO:0000256" key="1">
    <source>
        <dbReference type="ARBA" id="ARBA00004613"/>
    </source>
</evidence>
<dbReference type="PANTHER" id="PTHR14905:SF18">
    <property type="entry name" value="VON WILLEBRAND FACTOR A DOMAIN-CONTAINING 10, TANDEM DUPLICATE 1-RELATED"/>
    <property type="match status" value="1"/>
</dbReference>
<dbReference type="Pfam" id="PF25106">
    <property type="entry name" value="VWA_4"/>
    <property type="match status" value="1"/>
</dbReference>
<evidence type="ECO:0000259" key="6">
    <source>
        <dbReference type="Pfam" id="PF25107"/>
    </source>
</evidence>
<feature type="chain" id="PRO_5045978808" evidence="4">
    <location>
        <begin position="21"/>
        <end position="357"/>
    </location>
</feature>
<dbReference type="InterPro" id="IPR056861">
    <property type="entry name" value="HMCN1-like_VWA"/>
</dbReference>
<feature type="domain" description="VWA7 N-terminal" evidence="6">
    <location>
        <begin position="72"/>
        <end position="297"/>
    </location>
</feature>
<feature type="signal peptide" evidence="4">
    <location>
        <begin position="1"/>
        <end position="20"/>
    </location>
</feature>
<keyword evidence="2" id="KW-0964">Secreted</keyword>
<name>A0ABM3F5J1_SALSA</name>
<gene>
    <name evidence="8" type="primary">LOC123744171</name>
</gene>
<protein>
    <submittedName>
        <fullName evidence="8">von Willebrand factor A domain-containing protein 7-like</fullName>
    </submittedName>
</protein>
<organism evidence="7 8">
    <name type="scientific">Salmo salar</name>
    <name type="common">Atlantic salmon</name>
    <dbReference type="NCBI Taxonomy" id="8030"/>
    <lineage>
        <taxon>Eukaryota</taxon>
        <taxon>Metazoa</taxon>
        <taxon>Chordata</taxon>
        <taxon>Craniata</taxon>
        <taxon>Vertebrata</taxon>
        <taxon>Euteleostomi</taxon>
        <taxon>Actinopterygii</taxon>
        <taxon>Neopterygii</taxon>
        <taxon>Teleostei</taxon>
        <taxon>Protacanthopterygii</taxon>
        <taxon>Salmoniformes</taxon>
        <taxon>Salmonidae</taxon>
        <taxon>Salmoninae</taxon>
        <taxon>Salmo</taxon>
    </lineage>
</organism>
<dbReference type="Proteomes" id="UP001652741">
    <property type="component" value="Chromosome ssa08"/>
</dbReference>
<sequence length="357" mass="38233">MQTSLLLMALYLSLPGGTQAFKPLISGGGSVTHRDITQRAVLRKTAEFCRALAAAQGQDFSLPIGDSLSIVKLQKACSADSSSSTLVSTILFQSAIVKMYLSNALVDMEFALSKAHHFDGETFQGGRALITAGVSEVKASVKRGRFLLARLALGCVCHTLQDFYSHSNWVEMGNRQPYSTLIRPDLQLVNLAGPSTPTCRNCMGGNCTDNILPEVLQQGLLTSGYFNLFSSNKPAGKCSHGGLFDWTSGRDPVGSINKDDVGSSHGHLHHTAADVAINATIELLEDIRGAAVDKDFLRLIGITQSAVLCFVIDTTGSMSDDITEAKRVSFSIIDSKRGAQQEPSLYILVPFNDPGGC</sequence>
<evidence type="ECO:0000256" key="4">
    <source>
        <dbReference type="SAM" id="SignalP"/>
    </source>
</evidence>
<comment type="subcellular location">
    <subcellularLocation>
        <location evidence="1">Secreted</location>
    </subcellularLocation>
</comment>
<evidence type="ECO:0000256" key="2">
    <source>
        <dbReference type="ARBA" id="ARBA00022525"/>
    </source>
</evidence>